<dbReference type="PANTHER" id="PTHR42085">
    <property type="entry name" value="F-BOX DOMAIN-CONTAINING PROTEIN"/>
    <property type="match status" value="1"/>
</dbReference>
<dbReference type="AlphaFoldDB" id="A0A0B7KL15"/>
<accession>A0A0B7KL15</accession>
<protein>
    <recommendedName>
        <fullName evidence="2">F-box domain-containing protein</fullName>
    </recommendedName>
</protein>
<dbReference type="InterPro" id="IPR038883">
    <property type="entry name" value="AN11006-like"/>
</dbReference>
<proteinExistence type="predicted"/>
<organism evidence="1">
    <name type="scientific">Bionectria ochroleuca</name>
    <name type="common">Gliocladium roseum</name>
    <dbReference type="NCBI Taxonomy" id="29856"/>
    <lineage>
        <taxon>Eukaryota</taxon>
        <taxon>Fungi</taxon>
        <taxon>Dikarya</taxon>
        <taxon>Ascomycota</taxon>
        <taxon>Pezizomycotina</taxon>
        <taxon>Sordariomycetes</taxon>
        <taxon>Hypocreomycetidae</taxon>
        <taxon>Hypocreales</taxon>
        <taxon>Bionectriaceae</taxon>
        <taxon>Clonostachys</taxon>
    </lineage>
</organism>
<dbReference type="PANTHER" id="PTHR42085:SF1">
    <property type="entry name" value="F-BOX DOMAIN-CONTAINING PROTEIN"/>
    <property type="match status" value="1"/>
</dbReference>
<evidence type="ECO:0000313" key="1">
    <source>
        <dbReference type="EMBL" id="CEO57864.1"/>
    </source>
</evidence>
<name>A0A0B7KL15_BIOOC</name>
<evidence type="ECO:0008006" key="2">
    <source>
        <dbReference type="Google" id="ProtNLM"/>
    </source>
</evidence>
<gene>
    <name evidence="1" type="ORF">BN869_000013922_1</name>
</gene>
<sequence length="186" mass="21293">MAVVTRDQANLGPTNDNSKPNIGILDLPREIRDKIYSELLIYPDFVFLDCLHLHETSNHDWHTWTIGLPKASLGILRLNKEIHQEATTILYGANCFFVDNVDVFRQFLDQIGRPKARLLRHLVIPFPDFHNDSHRISITLQDNCKGVQALNLIQERCQHLTTLETSLSSTHAAELRLDECDSLRAD</sequence>
<dbReference type="EMBL" id="CDPU01000168">
    <property type="protein sequence ID" value="CEO57864.1"/>
    <property type="molecule type" value="Genomic_DNA"/>
</dbReference>
<reference evidence="1" key="1">
    <citation type="submission" date="2015-01" db="EMBL/GenBank/DDBJ databases">
        <authorList>
            <person name="Durling Mikael"/>
        </authorList>
    </citation>
    <scope>NUCLEOTIDE SEQUENCE</scope>
</reference>